<dbReference type="STRING" id="1441469.A0A225AFS4"/>
<feature type="region of interest" description="Disordered" evidence="1">
    <location>
        <begin position="290"/>
        <end position="332"/>
    </location>
</feature>
<feature type="transmembrane region" description="Helical" evidence="2">
    <location>
        <begin position="114"/>
        <end position="135"/>
    </location>
</feature>
<keyword evidence="2" id="KW-0472">Membrane</keyword>
<name>A0A225AFS4_TALAT</name>
<evidence type="ECO:0000256" key="1">
    <source>
        <dbReference type="SAM" id="MobiDB-lite"/>
    </source>
</evidence>
<keyword evidence="2" id="KW-0812">Transmembrane</keyword>
<gene>
    <name evidence="3" type="ORF">UA08_05155</name>
</gene>
<dbReference type="RefSeq" id="XP_020119591.1">
    <property type="nucleotide sequence ID" value="XM_020267445.1"/>
</dbReference>
<keyword evidence="4" id="KW-1185">Reference proteome</keyword>
<reference evidence="3 4" key="1">
    <citation type="submission" date="2015-06" db="EMBL/GenBank/DDBJ databases">
        <title>Talaromyces atroroseus IBT 11181 draft genome.</title>
        <authorList>
            <person name="Rasmussen K.B."/>
            <person name="Rasmussen S."/>
            <person name="Petersen B."/>
            <person name="Sicheritz-Ponten T."/>
            <person name="Mortensen U.H."/>
            <person name="Thrane U."/>
        </authorList>
    </citation>
    <scope>NUCLEOTIDE SEQUENCE [LARGE SCALE GENOMIC DNA]</scope>
    <source>
        <strain evidence="3 4">IBT 11181</strain>
    </source>
</reference>
<organism evidence="3 4">
    <name type="scientific">Talaromyces atroroseus</name>
    <dbReference type="NCBI Taxonomy" id="1441469"/>
    <lineage>
        <taxon>Eukaryota</taxon>
        <taxon>Fungi</taxon>
        <taxon>Dikarya</taxon>
        <taxon>Ascomycota</taxon>
        <taxon>Pezizomycotina</taxon>
        <taxon>Eurotiomycetes</taxon>
        <taxon>Eurotiomycetidae</taxon>
        <taxon>Eurotiales</taxon>
        <taxon>Trichocomaceae</taxon>
        <taxon>Talaromyces</taxon>
        <taxon>Talaromyces sect. Trachyspermi</taxon>
    </lineage>
</organism>
<evidence type="ECO:0000313" key="4">
    <source>
        <dbReference type="Proteomes" id="UP000214365"/>
    </source>
</evidence>
<feature type="compositionally biased region" description="Polar residues" evidence="1">
    <location>
        <begin position="290"/>
        <end position="325"/>
    </location>
</feature>
<dbReference type="AlphaFoldDB" id="A0A225AFS4"/>
<feature type="transmembrane region" description="Helical" evidence="2">
    <location>
        <begin position="179"/>
        <end position="198"/>
    </location>
</feature>
<dbReference type="PANTHER" id="PTHR42058:SF1">
    <property type="entry name" value="G-PROTEIN COUPLED RECEPTORS FAMILY 2 PROFILE 2 DOMAIN-CONTAINING PROTEIN"/>
    <property type="match status" value="1"/>
</dbReference>
<evidence type="ECO:0008006" key="5">
    <source>
        <dbReference type="Google" id="ProtNLM"/>
    </source>
</evidence>
<feature type="transmembrane region" description="Helical" evidence="2">
    <location>
        <begin position="47"/>
        <end position="70"/>
    </location>
</feature>
<dbReference type="EMBL" id="LFMY01000007">
    <property type="protein sequence ID" value="OKL59470.1"/>
    <property type="molecule type" value="Genomic_DNA"/>
</dbReference>
<protein>
    <recommendedName>
        <fullName evidence="5">G-protein coupled receptors family 2 profile 2 domain-containing protein</fullName>
    </recommendedName>
</protein>
<evidence type="ECO:0000313" key="3">
    <source>
        <dbReference type="EMBL" id="OKL59470.1"/>
    </source>
</evidence>
<dbReference type="Proteomes" id="UP000214365">
    <property type="component" value="Unassembled WGS sequence"/>
</dbReference>
<evidence type="ECO:0000256" key="2">
    <source>
        <dbReference type="SAM" id="Phobius"/>
    </source>
</evidence>
<dbReference type="GeneID" id="31004911"/>
<feature type="transmembrane region" description="Helical" evidence="2">
    <location>
        <begin position="7"/>
        <end position="27"/>
    </location>
</feature>
<accession>A0A225AFS4</accession>
<comment type="caution">
    <text evidence="3">The sequence shown here is derived from an EMBL/GenBank/DDBJ whole genome shotgun (WGS) entry which is preliminary data.</text>
</comment>
<sequence length="332" mass="37357">MWASFAAGLAVPVLILTVMLVFTGVSYRFGDVCHINSNDSYDYWIPVLVFGGLGLILQFVTMAYCIHVYIRALFNPSDPTNTTSSGLPSYSSSVRTVTARQAYKRVKRVIKLQWRSMALVLVILANVIYFAVVFLELDSAMAPTASNLDKAEPWLKCLAEFQDPKKCTSQASAVGLPEAALDAALVLLCLAGFWNFIFTIRWTMIRGWLDFWQGLFVKNVEFVSVDARSRFADNRDYEMLSRQKALKTPEPAQYEVRTPSPAYFNGYEDDSADGKDIEIHNHSRQASYTRPAINFSSPRPQASQRTPTYTWDATSTFARSNSQISHHNHVSK</sequence>
<proteinExistence type="predicted"/>
<dbReference type="OrthoDB" id="26203at2759"/>
<keyword evidence="2" id="KW-1133">Transmembrane helix</keyword>
<dbReference type="InterPro" id="IPR053247">
    <property type="entry name" value="GPCR_GPR1/git3-like"/>
</dbReference>
<dbReference type="PANTHER" id="PTHR42058">
    <property type="entry name" value="G_PROTEIN_RECEP_F2_4 DOMAIN-CONTAINING PROTEIN"/>
    <property type="match status" value="1"/>
</dbReference>